<organism evidence="1 2">
    <name type="scientific">Peronosclerospora sorghi</name>
    <dbReference type="NCBI Taxonomy" id="230839"/>
    <lineage>
        <taxon>Eukaryota</taxon>
        <taxon>Sar</taxon>
        <taxon>Stramenopiles</taxon>
        <taxon>Oomycota</taxon>
        <taxon>Peronosporomycetes</taxon>
        <taxon>Peronosporales</taxon>
        <taxon>Peronosporaceae</taxon>
        <taxon>Peronosclerospora</taxon>
    </lineage>
</organism>
<gene>
    <name evidence="1" type="ORF">PsorP6_013075</name>
</gene>
<accession>A0ACC0WJ27</accession>
<comment type="caution">
    <text evidence="1">The sequence shown here is derived from an EMBL/GenBank/DDBJ whole genome shotgun (WGS) entry which is preliminary data.</text>
</comment>
<reference evidence="1 2" key="1">
    <citation type="journal article" date="2022" name="bioRxiv">
        <title>The genome of the oomycete Peronosclerospora sorghi, a cosmopolitan pathogen of maize and sorghum, is inflated with dispersed pseudogenes.</title>
        <authorList>
            <person name="Fletcher K."/>
            <person name="Martin F."/>
            <person name="Isakeit T."/>
            <person name="Cavanaugh K."/>
            <person name="Magill C."/>
            <person name="Michelmore R."/>
        </authorList>
    </citation>
    <scope>NUCLEOTIDE SEQUENCE [LARGE SCALE GENOMIC DNA]</scope>
    <source>
        <strain evidence="1">P6</strain>
    </source>
</reference>
<protein>
    <submittedName>
        <fullName evidence="1">Uncharacterized protein</fullName>
    </submittedName>
</protein>
<name>A0ACC0WJ27_9STRA</name>
<evidence type="ECO:0000313" key="1">
    <source>
        <dbReference type="EMBL" id="KAI9918049.1"/>
    </source>
</evidence>
<proteinExistence type="predicted"/>
<dbReference type="EMBL" id="CM047592">
    <property type="protein sequence ID" value="KAI9918049.1"/>
    <property type="molecule type" value="Genomic_DNA"/>
</dbReference>
<dbReference type="Proteomes" id="UP001163321">
    <property type="component" value="Chromosome 13"/>
</dbReference>
<sequence>MKVSKMMIDYTLRFSIPIALCYAYWEPRTDEEIRRDVEAKIKPDLETRKKHHAKFAELLLQETISDESKQQVEQITAFTKSKKQYRTDLRKEN</sequence>
<keyword evidence="2" id="KW-1185">Reference proteome</keyword>
<evidence type="ECO:0000313" key="2">
    <source>
        <dbReference type="Proteomes" id="UP001163321"/>
    </source>
</evidence>